<proteinExistence type="predicted"/>
<dbReference type="EMBL" id="JTDY01003465">
    <property type="protein sequence ID" value="KOB69516.1"/>
    <property type="molecule type" value="Genomic_DNA"/>
</dbReference>
<dbReference type="GO" id="GO:0016787">
    <property type="term" value="F:hydrolase activity"/>
    <property type="evidence" value="ECO:0007669"/>
    <property type="project" value="UniProtKB-KW"/>
</dbReference>
<dbReference type="PANTHER" id="PTHR45766:SF6">
    <property type="entry name" value="SWI_SNF-RELATED MATRIX-ASSOCIATED ACTIN-DEPENDENT REGULATOR OF CHROMATIN SUBFAMILY A-LIKE PROTEIN 1"/>
    <property type="match status" value="1"/>
</dbReference>
<feature type="non-terminal residue" evidence="2">
    <location>
        <position position="1"/>
    </location>
</feature>
<dbReference type="STRING" id="104452.A0A0L7L2F0"/>
<evidence type="ECO:0000256" key="1">
    <source>
        <dbReference type="ARBA" id="ARBA00022801"/>
    </source>
</evidence>
<dbReference type="InterPro" id="IPR027417">
    <property type="entry name" value="P-loop_NTPase"/>
</dbReference>
<protein>
    <submittedName>
        <fullName evidence="2">Uncharacterized protein</fullName>
    </submittedName>
</protein>
<dbReference type="GO" id="GO:0006281">
    <property type="term" value="P:DNA repair"/>
    <property type="evidence" value="ECO:0007669"/>
    <property type="project" value="TreeGrafter"/>
</dbReference>
<dbReference type="GO" id="GO:0031297">
    <property type="term" value="P:replication fork processing"/>
    <property type="evidence" value="ECO:0007669"/>
    <property type="project" value="TreeGrafter"/>
</dbReference>
<dbReference type="GO" id="GO:0043596">
    <property type="term" value="C:nuclear replication fork"/>
    <property type="evidence" value="ECO:0007669"/>
    <property type="project" value="TreeGrafter"/>
</dbReference>
<comment type="caution">
    <text evidence="2">The sequence shown here is derived from an EMBL/GenBank/DDBJ whole genome shotgun (WGS) entry which is preliminary data.</text>
</comment>
<gene>
    <name evidence="2" type="ORF">OBRU01_16729</name>
</gene>
<feature type="non-terminal residue" evidence="2">
    <location>
        <position position="232"/>
    </location>
</feature>
<dbReference type="SUPFAM" id="SSF52540">
    <property type="entry name" value="P-loop containing nucleoside triphosphate hydrolases"/>
    <property type="match status" value="1"/>
</dbReference>
<dbReference type="CDD" id="cd18793">
    <property type="entry name" value="SF2_C_SNF"/>
    <property type="match status" value="1"/>
</dbReference>
<evidence type="ECO:0000313" key="2">
    <source>
        <dbReference type="EMBL" id="KOB69516.1"/>
    </source>
</evidence>
<dbReference type="InterPro" id="IPR049730">
    <property type="entry name" value="SNF2/RAD54-like_C"/>
</dbReference>
<dbReference type="Proteomes" id="UP000037510">
    <property type="component" value="Unassembled WGS sequence"/>
</dbReference>
<organism evidence="2 3">
    <name type="scientific">Operophtera brumata</name>
    <name type="common">Winter moth</name>
    <name type="synonym">Phalaena brumata</name>
    <dbReference type="NCBI Taxonomy" id="104452"/>
    <lineage>
        <taxon>Eukaryota</taxon>
        <taxon>Metazoa</taxon>
        <taxon>Ecdysozoa</taxon>
        <taxon>Arthropoda</taxon>
        <taxon>Hexapoda</taxon>
        <taxon>Insecta</taxon>
        <taxon>Pterygota</taxon>
        <taxon>Neoptera</taxon>
        <taxon>Endopterygota</taxon>
        <taxon>Lepidoptera</taxon>
        <taxon>Glossata</taxon>
        <taxon>Ditrysia</taxon>
        <taxon>Geometroidea</taxon>
        <taxon>Geometridae</taxon>
        <taxon>Larentiinae</taxon>
        <taxon>Operophtera</taxon>
    </lineage>
</organism>
<dbReference type="PANTHER" id="PTHR45766">
    <property type="entry name" value="DNA ANNEALING HELICASE AND ENDONUCLEASE ZRANB3 FAMILY MEMBER"/>
    <property type="match status" value="1"/>
</dbReference>
<keyword evidence="1" id="KW-0378">Hydrolase</keyword>
<sequence>MNITEIVIVSYKITTMHTELLKKKKFGVVIIDESHYLKSHKAQCTVALGGITRQCARCTNFGWDMTGQSNLTELQLLLQKRFLIRRTKEQVLTNLEGKTRETVLLDHTLLQFSKEDEQGLSQMAETYKSTRASDRHAALLTFFSESARAKIPAICKYIRQLLNEESTGKFLVFAHHKNVIEAICTTLDEAEVHYICITGATPTHTRAHRAACRCAVLSITAASSGLTLTAAQ</sequence>
<dbReference type="AlphaFoldDB" id="A0A0L7L2F0"/>
<dbReference type="Gene3D" id="3.40.50.300">
    <property type="entry name" value="P-loop containing nucleotide triphosphate hydrolases"/>
    <property type="match status" value="1"/>
</dbReference>
<dbReference type="InterPro" id="IPR038718">
    <property type="entry name" value="SNF2-like_sf"/>
</dbReference>
<accession>A0A0L7L2F0</accession>
<keyword evidence="3" id="KW-1185">Reference proteome</keyword>
<evidence type="ECO:0000313" key="3">
    <source>
        <dbReference type="Proteomes" id="UP000037510"/>
    </source>
</evidence>
<dbReference type="Gene3D" id="3.40.50.10810">
    <property type="entry name" value="Tandem AAA-ATPase domain"/>
    <property type="match status" value="1"/>
</dbReference>
<reference evidence="2 3" key="1">
    <citation type="journal article" date="2015" name="Genome Biol. Evol.">
        <title>The genome of winter moth (Operophtera brumata) provides a genomic perspective on sexual dimorphism and phenology.</title>
        <authorList>
            <person name="Derks M.F."/>
            <person name="Smit S."/>
            <person name="Salis L."/>
            <person name="Schijlen E."/>
            <person name="Bossers A."/>
            <person name="Mateman C."/>
            <person name="Pijl A.S."/>
            <person name="de Ridder D."/>
            <person name="Groenen M.A."/>
            <person name="Visser M.E."/>
            <person name="Megens H.J."/>
        </authorList>
    </citation>
    <scope>NUCLEOTIDE SEQUENCE [LARGE SCALE GENOMIC DNA]</scope>
    <source>
        <strain evidence="2">WM2013NL</strain>
        <tissue evidence="2">Head and thorax</tissue>
    </source>
</reference>
<name>A0A0L7L2F0_OPEBR</name>